<reference evidence="1 2" key="1">
    <citation type="journal article" date="2010" name="Nature">
        <title>Genome sequence of the palaeopolyploid soybean.</title>
        <authorList>
            <person name="Schmutz J."/>
            <person name="Cannon S.B."/>
            <person name="Schlueter J."/>
            <person name="Ma J."/>
            <person name="Mitros T."/>
            <person name="Nelson W."/>
            <person name="Hyten D.L."/>
            <person name="Song Q."/>
            <person name="Thelen J.J."/>
            <person name="Cheng J."/>
            <person name="Xu D."/>
            <person name="Hellsten U."/>
            <person name="May G.D."/>
            <person name="Yu Y."/>
            <person name="Sakurai T."/>
            <person name="Umezawa T."/>
            <person name="Bhattacharyya M.K."/>
            <person name="Sandhu D."/>
            <person name="Valliyodan B."/>
            <person name="Lindquist E."/>
            <person name="Peto M."/>
            <person name="Grant D."/>
            <person name="Shu S."/>
            <person name="Goodstein D."/>
            <person name="Barry K."/>
            <person name="Futrell-Griggs M."/>
            <person name="Abernathy B."/>
            <person name="Du J."/>
            <person name="Tian Z."/>
            <person name="Zhu L."/>
            <person name="Gill N."/>
            <person name="Joshi T."/>
            <person name="Libault M."/>
            <person name="Sethuraman A."/>
            <person name="Zhang X.-C."/>
            <person name="Shinozaki K."/>
            <person name="Nguyen H.T."/>
            <person name="Wing R.A."/>
            <person name="Cregan P."/>
            <person name="Specht J."/>
            <person name="Grimwood J."/>
            <person name="Rokhsar D."/>
            <person name="Stacey G."/>
            <person name="Shoemaker R.C."/>
            <person name="Jackson S.A."/>
        </authorList>
    </citation>
    <scope>NUCLEOTIDE SEQUENCE</scope>
    <source>
        <strain evidence="2">cv. Williams 82</strain>
        <tissue evidence="1">Callus</tissue>
    </source>
</reference>
<dbReference type="EnsemblPlants" id="KRH41710">
    <property type="protein sequence ID" value="KRH41710"/>
    <property type="gene ID" value="GLYMA_08G045600"/>
</dbReference>
<accession>A0A0R0IGY4</accession>
<reference evidence="1" key="3">
    <citation type="submission" date="2018-07" db="EMBL/GenBank/DDBJ databases">
        <title>WGS assembly of Glycine max.</title>
        <authorList>
            <person name="Schmutz J."/>
            <person name="Cannon S."/>
            <person name="Schlueter J."/>
            <person name="Ma J."/>
            <person name="Mitros T."/>
            <person name="Nelson W."/>
            <person name="Hyten D."/>
            <person name="Song Q."/>
            <person name="Thelen J."/>
            <person name="Cheng J."/>
            <person name="Xu D."/>
            <person name="Hellsten U."/>
            <person name="May G."/>
            <person name="Yu Y."/>
            <person name="Sakurai T."/>
            <person name="Umezawa T."/>
            <person name="Bhattacharyya M."/>
            <person name="Sandhu D."/>
            <person name="Valliyodan B."/>
            <person name="Lindquist E."/>
            <person name="Peto M."/>
            <person name="Grant D."/>
            <person name="Shu S."/>
            <person name="Goodstein D."/>
            <person name="Barry K."/>
            <person name="Futrell-Griggs M."/>
            <person name="Abernathy B."/>
            <person name="Du J."/>
            <person name="Tian Z."/>
            <person name="Zhu L."/>
            <person name="Gill N."/>
            <person name="Joshi T."/>
            <person name="Libault M."/>
            <person name="Sethuraman A."/>
            <person name="Zhang X."/>
            <person name="Shinozaki K."/>
            <person name="Nguyen H."/>
            <person name="Wing R."/>
            <person name="Cregan P."/>
            <person name="Specht J."/>
            <person name="Grimwood J."/>
            <person name="Rokhsar D."/>
            <person name="Stacey G."/>
            <person name="Shoemaker R."/>
            <person name="Jackson S."/>
        </authorList>
    </citation>
    <scope>NUCLEOTIDE SEQUENCE</scope>
    <source>
        <tissue evidence="1">Callus</tissue>
    </source>
</reference>
<protein>
    <submittedName>
        <fullName evidence="1 2">Uncharacterized protein</fullName>
    </submittedName>
</protein>
<evidence type="ECO:0000313" key="1">
    <source>
        <dbReference type="EMBL" id="KRH41710.1"/>
    </source>
</evidence>
<dbReference type="Gramene" id="KRH41710">
    <property type="protein sequence ID" value="KRH41710"/>
    <property type="gene ID" value="GLYMA_08G045600"/>
</dbReference>
<name>A0A0R0IGY4_SOYBN</name>
<dbReference type="EMBL" id="CM000841">
    <property type="protein sequence ID" value="KRH41710.1"/>
    <property type="molecule type" value="Genomic_DNA"/>
</dbReference>
<evidence type="ECO:0000313" key="2">
    <source>
        <dbReference type="EnsemblPlants" id="KRH41710"/>
    </source>
</evidence>
<reference evidence="2" key="2">
    <citation type="submission" date="2018-02" db="UniProtKB">
        <authorList>
            <consortium name="EnsemblPlants"/>
        </authorList>
    </citation>
    <scope>IDENTIFICATION</scope>
    <source>
        <strain evidence="2">Williams 82</strain>
    </source>
</reference>
<organism evidence="1">
    <name type="scientific">Glycine max</name>
    <name type="common">Soybean</name>
    <name type="synonym">Glycine hispida</name>
    <dbReference type="NCBI Taxonomy" id="3847"/>
    <lineage>
        <taxon>Eukaryota</taxon>
        <taxon>Viridiplantae</taxon>
        <taxon>Streptophyta</taxon>
        <taxon>Embryophyta</taxon>
        <taxon>Tracheophyta</taxon>
        <taxon>Spermatophyta</taxon>
        <taxon>Magnoliopsida</taxon>
        <taxon>eudicotyledons</taxon>
        <taxon>Gunneridae</taxon>
        <taxon>Pentapetalae</taxon>
        <taxon>rosids</taxon>
        <taxon>fabids</taxon>
        <taxon>Fabales</taxon>
        <taxon>Fabaceae</taxon>
        <taxon>Papilionoideae</taxon>
        <taxon>50 kb inversion clade</taxon>
        <taxon>NPAAA clade</taxon>
        <taxon>indigoferoid/millettioid clade</taxon>
        <taxon>Phaseoleae</taxon>
        <taxon>Glycine</taxon>
        <taxon>Glycine subgen. Soja</taxon>
    </lineage>
</organism>
<sequence length="104" mass="12030">MARAHHHHHDPELLKIDGAVAVAVPVAVEQRVQTHCLLHRSSIRFSSSLFFSFSKLLNYHLSTIDPTNRSFASRFTCIWFNCHFFSLQLKDDIHHVCYNSLGLR</sequence>
<gene>
    <name evidence="1" type="ORF">GLYMA_08G045600</name>
</gene>
<dbReference type="AlphaFoldDB" id="A0A0R0IGY4"/>
<evidence type="ECO:0000313" key="3">
    <source>
        <dbReference type="Proteomes" id="UP000008827"/>
    </source>
</evidence>
<keyword evidence="3" id="KW-1185">Reference proteome</keyword>
<proteinExistence type="predicted"/>
<dbReference type="InParanoid" id="A0A0R0IGY4"/>
<dbReference type="Proteomes" id="UP000008827">
    <property type="component" value="Chromosome 8"/>
</dbReference>